<feature type="transmembrane region" description="Helical" evidence="1">
    <location>
        <begin position="28"/>
        <end position="51"/>
    </location>
</feature>
<proteinExistence type="predicted"/>
<keyword evidence="1" id="KW-0812">Transmembrane</keyword>
<sequence length="57" mass="5811">MAPLIGMVFGALLGAIVAKRKGGNRLDMAQYGGGFAIIFGLIGLFIAIYLARAAVAA</sequence>
<dbReference type="EMBL" id="FNOI01000003">
    <property type="protein sequence ID" value="SDX03692.1"/>
    <property type="molecule type" value="Genomic_DNA"/>
</dbReference>
<dbReference type="Proteomes" id="UP000199441">
    <property type="component" value="Unassembled WGS sequence"/>
</dbReference>
<gene>
    <name evidence="2" type="ORF">SAMN04488001_2316</name>
</gene>
<evidence type="ECO:0000256" key="1">
    <source>
        <dbReference type="SAM" id="Phobius"/>
    </source>
</evidence>
<dbReference type="STRING" id="670155.SAMN04488001_2316"/>
<evidence type="ECO:0000313" key="2">
    <source>
        <dbReference type="EMBL" id="SDX03692.1"/>
    </source>
</evidence>
<reference evidence="3" key="1">
    <citation type="submission" date="2016-10" db="EMBL/GenBank/DDBJ databases">
        <authorList>
            <person name="Varghese N."/>
            <person name="Submissions S."/>
        </authorList>
    </citation>
    <scope>NUCLEOTIDE SEQUENCE [LARGE SCALE GENOMIC DNA]</scope>
    <source>
        <strain evidence="3">DSM 26922</strain>
    </source>
</reference>
<evidence type="ECO:0008006" key="4">
    <source>
        <dbReference type="Google" id="ProtNLM"/>
    </source>
</evidence>
<keyword evidence="1" id="KW-0472">Membrane</keyword>
<keyword evidence="3" id="KW-1185">Reference proteome</keyword>
<dbReference type="AlphaFoldDB" id="A0A1H2YEQ9"/>
<accession>A0A1H2YEQ9</accession>
<dbReference type="RefSeq" id="WP_089947069.1">
    <property type="nucleotide sequence ID" value="NZ_FNOI01000003.1"/>
</dbReference>
<evidence type="ECO:0000313" key="3">
    <source>
        <dbReference type="Proteomes" id="UP000199441"/>
    </source>
</evidence>
<name>A0A1H2YEQ9_9RHOB</name>
<organism evidence="2 3">
    <name type="scientific">Litoreibacter albidus</name>
    <dbReference type="NCBI Taxonomy" id="670155"/>
    <lineage>
        <taxon>Bacteria</taxon>
        <taxon>Pseudomonadati</taxon>
        <taxon>Pseudomonadota</taxon>
        <taxon>Alphaproteobacteria</taxon>
        <taxon>Rhodobacterales</taxon>
        <taxon>Roseobacteraceae</taxon>
        <taxon>Litoreibacter</taxon>
    </lineage>
</organism>
<keyword evidence="1" id="KW-1133">Transmembrane helix</keyword>
<protein>
    <recommendedName>
        <fullName evidence="4">PEP-CTERM protein-sorting domain-containing protein</fullName>
    </recommendedName>
</protein>